<proteinExistence type="predicted"/>
<name>A0A1H6RDG7_9GAMM</name>
<dbReference type="GO" id="GO:0004252">
    <property type="term" value="F:serine-type endopeptidase activity"/>
    <property type="evidence" value="ECO:0007669"/>
    <property type="project" value="InterPro"/>
</dbReference>
<organism evidence="2 3">
    <name type="scientific">Allopseudospirillum japonicum</name>
    <dbReference type="NCBI Taxonomy" id="64971"/>
    <lineage>
        <taxon>Bacteria</taxon>
        <taxon>Pseudomonadati</taxon>
        <taxon>Pseudomonadota</taxon>
        <taxon>Gammaproteobacteria</taxon>
        <taxon>Oceanospirillales</taxon>
        <taxon>Oceanospirillaceae</taxon>
        <taxon>Allopseudospirillum</taxon>
    </lineage>
</organism>
<evidence type="ECO:0000313" key="3">
    <source>
        <dbReference type="Proteomes" id="UP000242999"/>
    </source>
</evidence>
<evidence type="ECO:0000313" key="2">
    <source>
        <dbReference type="EMBL" id="SEI49840.1"/>
    </source>
</evidence>
<dbReference type="Pfam" id="PF05362">
    <property type="entry name" value="Lon_C"/>
    <property type="match status" value="1"/>
</dbReference>
<keyword evidence="3" id="KW-1185">Reference proteome</keyword>
<dbReference type="Gene3D" id="3.30.230.10">
    <property type="match status" value="1"/>
</dbReference>
<dbReference type="AlphaFoldDB" id="A0A1H6RDG7"/>
<dbReference type="GO" id="GO:0006508">
    <property type="term" value="P:proteolysis"/>
    <property type="evidence" value="ECO:0007669"/>
    <property type="project" value="UniProtKB-KW"/>
</dbReference>
<sequence length="127" mass="13618">MPQTAIKEYFGDLNAGSGKHSVSGLGSNTAAKESIRVGFDYFKGNLNRISASAKFSGHEYHLHVVELHNTGPSTKASLAALIAFCSILMARPTQEQMVVLGEMTLGGVVSSPSYSSVNILCRCCRHR</sequence>
<keyword evidence="2" id="KW-0378">Hydrolase</keyword>
<dbReference type="STRING" id="64971.SAMN05421831_10324"/>
<dbReference type="EMBL" id="FNYH01000003">
    <property type="protein sequence ID" value="SEI49840.1"/>
    <property type="molecule type" value="Genomic_DNA"/>
</dbReference>
<accession>A0A1H6RDG7</accession>
<dbReference type="InterPro" id="IPR020568">
    <property type="entry name" value="Ribosomal_Su5_D2-typ_SF"/>
</dbReference>
<protein>
    <submittedName>
        <fullName evidence="2">ATP-dependent Lon protease</fullName>
    </submittedName>
</protein>
<gene>
    <name evidence="2" type="ORF">SAMN05421831_10324</name>
</gene>
<dbReference type="InterPro" id="IPR008269">
    <property type="entry name" value="Lon_proteolytic"/>
</dbReference>
<dbReference type="Proteomes" id="UP000242999">
    <property type="component" value="Unassembled WGS sequence"/>
</dbReference>
<reference evidence="3" key="1">
    <citation type="submission" date="2016-10" db="EMBL/GenBank/DDBJ databases">
        <authorList>
            <person name="Varghese N."/>
            <person name="Submissions S."/>
        </authorList>
    </citation>
    <scope>NUCLEOTIDE SEQUENCE [LARGE SCALE GENOMIC DNA]</scope>
    <source>
        <strain evidence="3">DSM 7165</strain>
    </source>
</reference>
<dbReference type="GO" id="GO:0004176">
    <property type="term" value="F:ATP-dependent peptidase activity"/>
    <property type="evidence" value="ECO:0007669"/>
    <property type="project" value="InterPro"/>
</dbReference>
<feature type="domain" description="Lon proteolytic" evidence="1">
    <location>
        <begin position="30"/>
        <end position="109"/>
    </location>
</feature>
<dbReference type="InterPro" id="IPR014721">
    <property type="entry name" value="Ribsml_uS5_D2-typ_fold_subgr"/>
</dbReference>
<keyword evidence="2" id="KW-0645">Protease</keyword>
<evidence type="ECO:0000259" key="1">
    <source>
        <dbReference type="Pfam" id="PF05362"/>
    </source>
</evidence>
<dbReference type="SUPFAM" id="SSF54211">
    <property type="entry name" value="Ribosomal protein S5 domain 2-like"/>
    <property type="match status" value="1"/>
</dbReference>